<dbReference type="KEGG" id="haby:HLVA_04190"/>
<evidence type="ECO:0000256" key="1">
    <source>
        <dbReference type="SAM" id="MobiDB-lite"/>
    </source>
</evidence>
<dbReference type="AlphaFoldDB" id="A0AAU9DX08"/>
<gene>
    <name evidence="2" type="ORF">HLVA_04190</name>
</gene>
<name>A0AAU9DX08_9FUSO</name>
<proteinExistence type="predicted"/>
<dbReference type="RefSeq" id="WP_307904792.1">
    <property type="nucleotide sequence ID" value="NZ_AP027059.1"/>
</dbReference>
<dbReference type="SUPFAM" id="SSF158397">
    <property type="entry name" value="TM1646-like"/>
    <property type="match status" value="1"/>
</dbReference>
<dbReference type="InterPro" id="IPR024042">
    <property type="entry name" value="TM1646-like_dom_sf"/>
</dbReference>
<feature type="region of interest" description="Disordered" evidence="1">
    <location>
        <begin position="1"/>
        <end position="28"/>
    </location>
</feature>
<accession>A0AAU9DX08</accession>
<dbReference type="InterPro" id="IPR005585">
    <property type="entry name" value="DUF327"/>
</dbReference>
<evidence type="ECO:0000313" key="2">
    <source>
        <dbReference type="EMBL" id="BDU49850.1"/>
    </source>
</evidence>
<reference evidence="2 3" key="1">
    <citation type="submission" date="2022-11" db="EMBL/GenBank/DDBJ databases">
        <title>Haliovirga abyssi gen. nov., sp. nov., a mesophilic fermentative bacterium isolated from the Iheya North hydrothermal field and the proposal of Haliovirgaceae fam. nov.</title>
        <authorList>
            <person name="Miyazaki U."/>
            <person name="Tame A."/>
            <person name="Miyazaki J."/>
            <person name="Takai K."/>
            <person name="Sawayama S."/>
            <person name="Kitajima M."/>
            <person name="Okamoto A."/>
            <person name="Nakagawa S."/>
        </authorList>
    </citation>
    <scope>NUCLEOTIDE SEQUENCE [LARGE SCALE GENOMIC DNA]</scope>
    <source>
        <strain evidence="2 3">IC12</strain>
    </source>
</reference>
<keyword evidence="3" id="KW-1185">Reference proteome</keyword>
<dbReference type="Proteomes" id="UP001321582">
    <property type="component" value="Chromosome"/>
</dbReference>
<dbReference type="EMBL" id="AP027059">
    <property type="protein sequence ID" value="BDU49850.1"/>
    <property type="molecule type" value="Genomic_DNA"/>
</dbReference>
<evidence type="ECO:0008006" key="4">
    <source>
        <dbReference type="Google" id="ProtNLM"/>
    </source>
</evidence>
<organism evidence="2 3">
    <name type="scientific">Haliovirga abyssi</name>
    <dbReference type="NCBI Taxonomy" id="2996794"/>
    <lineage>
        <taxon>Bacteria</taxon>
        <taxon>Fusobacteriati</taxon>
        <taxon>Fusobacteriota</taxon>
        <taxon>Fusobacteriia</taxon>
        <taxon>Fusobacteriales</taxon>
        <taxon>Haliovirgaceae</taxon>
        <taxon>Haliovirga</taxon>
    </lineage>
</organism>
<evidence type="ECO:0000313" key="3">
    <source>
        <dbReference type="Proteomes" id="UP001321582"/>
    </source>
</evidence>
<sequence length="164" mass="18236">MAKISKTGIGGSKSFLSKGSALKGSQKNSGASIAKNRVDIKQSPFVDTMNEVEISFAKEDLKESLEDIDKLGKELMENPSVKLLEEYKKNIKAFLKEALKKLYKVDTKVSISNLGRSKKVFINVEKVDKKLEEMTFKFLKQQGDAISLVDSIEEVKGLLYNVIG</sequence>
<dbReference type="Gene3D" id="1.20.120.490">
    <property type="entry name" value="Hypothetical protein TM1646-like domain"/>
    <property type="match status" value="1"/>
</dbReference>
<protein>
    <recommendedName>
        <fullName evidence="4">DUF327 family protein</fullName>
    </recommendedName>
</protein>
<dbReference type="Pfam" id="PF03885">
    <property type="entry name" value="DUF327"/>
    <property type="match status" value="1"/>
</dbReference>